<proteinExistence type="inferred from homology"/>
<evidence type="ECO:0000313" key="7">
    <source>
        <dbReference type="EMBL" id="KAI7744189.1"/>
    </source>
</evidence>
<comment type="similarity">
    <text evidence="1">Belongs to the PI3/PI4-kinase family. Type II PI4K subfamily.</text>
</comment>
<dbReference type="InterPro" id="IPR044571">
    <property type="entry name" value="P4KG1-8"/>
</dbReference>
<reference evidence="7" key="1">
    <citation type="submission" date="2022-06" db="EMBL/GenBank/DDBJ databases">
        <title>Uncovering the hologenomic basis of an extraordinary plant invasion.</title>
        <authorList>
            <person name="Bieker V.C."/>
            <person name="Martin M.D."/>
            <person name="Gilbert T."/>
            <person name="Hodgins K."/>
            <person name="Battlay P."/>
            <person name="Petersen B."/>
            <person name="Wilson J."/>
        </authorList>
    </citation>
    <scope>NUCLEOTIDE SEQUENCE</scope>
    <source>
        <strain evidence="7">AA19_3_7</strain>
        <tissue evidence="7">Leaf</tissue>
    </source>
</reference>
<dbReference type="GO" id="GO:0004430">
    <property type="term" value="F:1-phosphatidylinositol 4-kinase activity"/>
    <property type="evidence" value="ECO:0007669"/>
    <property type="project" value="UniProtKB-EC"/>
</dbReference>
<dbReference type="AlphaFoldDB" id="A0AAD5GKB6"/>
<dbReference type="GO" id="GO:0005524">
    <property type="term" value="F:ATP binding"/>
    <property type="evidence" value="ECO:0007669"/>
    <property type="project" value="UniProtKB-KW"/>
</dbReference>
<evidence type="ECO:0000313" key="8">
    <source>
        <dbReference type="Proteomes" id="UP001206925"/>
    </source>
</evidence>
<dbReference type="PANTHER" id="PTHR45800:SF11">
    <property type="entry name" value="PHOSPHATIDYLINOSITOL 3-KINASE-RELATED PROTEIN KINASE"/>
    <property type="match status" value="1"/>
</dbReference>
<evidence type="ECO:0000256" key="6">
    <source>
        <dbReference type="ARBA" id="ARBA00022840"/>
    </source>
</evidence>
<accession>A0AAD5GKB6</accession>
<dbReference type="PANTHER" id="PTHR45800">
    <property type="entry name" value="PHOSPHATIDYLINOSITOL 4-KINASE GAMMA"/>
    <property type="match status" value="1"/>
</dbReference>
<evidence type="ECO:0000256" key="4">
    <source>
        <dbReference type="ARBA" id="ARBA00022741"/>
    </source>
</evidence>
<name>A0AAD5GKB6_AMBAR</name>
<sequence>VVKKMAVGLRDVSDTRSRTHNEGRILSYFGGISNSRNTSPIRRVLGFRNTSQCRPKEIKTKLSGLDENNKPLTQSWRILPSKHYNQHTQLIMSFKVIEASDIYVDNKPLPTELWDCMFVQINNIFHFQSVLVFEEPFLHTTIQKGLKPSVRVGETWFREVTTFLLDHDQSAEVPPTTLVKTNHSIFNVNHEVGEIMLQYTIHACKVASLQ</sequence>
<keyword evidence="3" id="KW-0808">Transferase</keyword>
<organism evidence="7 8">
    <name type="scientific">Ambrosia artemisiifolia</name>
    <name type="common">Common ragweed</name>
    <dbReference type="NCBI Taxonomy" id="4212"/>
    <lineage>
        <taxon>Eukaryota</taxon>
        <taxon>Viridiplantae</taxon>
        <taxon>Streptophyta</taxon>
        <taxon>Embryophyta</taxon>
        <taxon>Tracheophyta</taxon>
        <taxon>Spermatophyta</taxon>
        <taxon>Magnoliopsida</taxon>
        <taxon>eudicotyledons</taxon>
        <taxon>Gunneridae</taxon>
        <taxon>Pentapetalae</taxon>
        <taxon>asterids</taxon>
        <taxon>campanulids</taxon>
        <taxon>Asterales</taxon>
        <taxon>Asteraceae</taxon>
        <taxon>Asteroideae</taxon>
        <taxon>Heliantheae alliance</taxon>
        <taxon>Heliantheae</taxon>
        <taxon>Ambrosia</taxon>
    </lineage>
</organism>
<gene>
    <name evidence="7" type="ORF">M8C21_020807</name>
</gene>
<keyword evidence="6" id="KW-0067">ATP-binding</keyword>
<keyword evidence="5" id="KW-0418">Kinase</keyword>
<dbReference type="EC" id="2.7.1.67" evidence="2"/>
<evidence type="ECO:0000256" key="3">
    <source>
        <dbReference type="ARBA" id="ARBA00022679"/>
    </source>
</evidence>
<protein>
    <recommendedName>
        <fullName evidence="2">1-phosphatidylinositol 4-kinase</fullName>
        <ecNumber evidence="2">2.7.1.67</ecNumber>
    </recommendedName>
</protein>
<feature type="non-terminal residue" evidence="7">
    <location>
        <position position="210"/>
    </location>
</feature>
<evidence type="ECO:0000256" key="5">
    <source>
        <dbReference type="ARBA" id="ARBA00022777"/>
    </source>
</evidence>
<comment type="caution">
    <text evidence="7">The sequence shown here is derived from an EMBL/GenBank/DDBJ whole genome shotgun (WGS) entry which is preliminary data.</text>
</comment>
<evidence type="ECO:0000256" key="2">
    <source>
        <dbReference type="ARBA" id="ARBA00012169"/>
    </source>
</evidence>
<evidence type="ECO:0000256" key="1">
    <source>
        <dbReference type="ARBA" id="ARBA00008941"/>
    </source>
</evidence>
<keyword evidence="4" id="KW-0547">Nucleotide-binding</keyword>
<dbReference type="EMBL" id="JAMZMK010007572">
    <property type="protein sequence ID" value="KAI7744189.1"/>
    <property type="molecule type" value="Genomic_DNA"/>
</dbReference>
<keyword evidence="8" id="KW-1185">Reference proteome</keyword>
<dbReference type="Proteomes" id="UP001206925">
    <property type="component" value="Unassembled WGS sequence"/>
</dbReference>